<organism evidence="1 2">
    <name type="scientific">Batillaria attramentaria</name>
    <dbReference type="NCBI Taxonomy" id="370345"/>
    <lineage>
        <taxon>Eukaryota</taxon>
        <taxon>Metazoa</taxon>
        <taxon>Spiralia</taxon>
        <taxon>Lophotrochozoa</taxon>
        <taxon>Mollusca</taxon>
        <taxon>Gastropoda</taxon>
        <taxon>Caenogastropoda</taxon>
        <taxon>Sorbeoconcha</taxon>
        <taxon>Cerithioidea</taxon>
        <taxon>Batillariidae</taxon>
        <taxon>Batillaria</taxon>
    </lineage>
</organism>
<evidence type="ECO:0000313" key="1">
    <source>
        <dbReference type="EMBL" id="KAK7483438.1"/>
    </source>
</evidence>
<dbReference type="PANTHER" id="PTHR43313">
    <property type="entry name" value="SHORT-CHAIN DEHYDROGENASE/REDUCTASE FAMILY 9C"/>
    <property type="match status" value="1"/>
</dbReference>
<gene>
    <name evidence="1" type="ORF">BaRGS_00025378</name>
</gene>
<dbReference type="PANTHER" id="PTHR43313:SF1">
    <property type="entry name" value="3BETA-HYDROXYSTEROID DEHYDROGENASE DHS-16"/>
    <property type="match status" value="1"/>
</dbReference>
<accession>A0ABD0K8Q7</accession>
<proteinExistence type="predicted"/>
<sequence length="121" mass="13975">MFDDMEEAFSAAQPHVQQHFGAGYVSTRKYHPPTRKYDVTTRKHLPTRRQMFDRLVKVGLGSSAIHVVTDAYEHALCARFPRTRYVVGMDANLLFIPLSYLPDCLADMLLVYCYPFNRFLA</sequence>
<reference evidence="1 2" key="1">
    <citation type="journal article" date="2023" name="Sci. Data">
        <title>Genome assembly of the Korean intertidal mud-creeper Batillaria attramentaria.</title>
        <authorList>
            <person name="Patra A.K."/>
            <person name="Ho P.T."/>
            <person name="Jun S."/>
            <person name="Lee S.J."/>
            <person name="Kim Y."/>
            <person name="Won Y.J."/>
        </authorList>
    </citation>
    <scope>NUCLEOTIDE SEQUENCE [LARGE SCALE GENOMIC DNA]</scope>
    <source>
        <strain evidence="1">Wonlab-2016</strain>
    </source>
</reference>
<keyword evidence="2" id="KW-1185">Reference proteome</keyword>
<name>A0ABD0K8Q7_9CAEN</name>
<dbReference type="Proteomes" id="UP001519460">
    <property type="component" value="Unassembled WGS sequence"/>
</dbReference>
<evidence type="ECO:0000313" key="2">
    <source>
        <dbReference type="Proteomes" id="UP001519460"/>
    </source>
</evidence>
<dbReference type="AlphaFoldDB" id="A0ABD0K8Q7"/>
<protein>
    <submittedName>
        <fullName evidence="1">Uncharacterized protein</fullName>
    </submittedName>
</protein>
<comment type="caution">
    <text evidence="1">The sequence shown here is derived from an EMBL/GenBank/DDBJ whole genome shotgun (WGS) entry which is preliminary data.</text>
</comment>
<dbReference type="EMBL" id="JACVVK020000227">
    <property type="protein sequence ID" value="KAK7483438.1"/>
    <property type="molecule type" value="Genomic_DNA"/>
</dbReference>